<dbReference type="AlphaFoldDB" id="A0A7Y3RBS3"/>
<keyword evidence="1" id="KW-0732">Signal</keyword>
<dbReference type="InterPro" id="IPR043555">
    <property type="entry name" value="SRPX-like"/>
</dbReference>
<reference evidence="4 5" key="1">
    <citation type="submission" date="2020-05" db="EMBL/GenBank/DDBJ databases">
        <title>Draft genome of Flavobacterium sp. IMCC34852.</title>
        <authorList>
            <person name="Song J."/>
            <person name="Cho J.-C."/>
        </authorList>
    </citation>
    <scope>NUCLEOTIDE SEQUENCE [LARGE SCALE GENOMIC DNA]</scope>
    <source>
        <strain evidence="4 5">IMCC34852</strain>
    </source>
</reference>
<feature type="domain" description="HYR-like" evidence="3">
    <location>
        <begin position="525"/>
        <end position="593"/>
    </location>
</feature>
<gene>
    <name evidence="4" type="ORF">HKT18_12525</name>
</gene>
<dbReference type="SUPFAM" id="SSF49299">
    <property type="entry name" value="PKD domain"/>
    <property type="match status" value="1"/>
</dbReference>
<comment type="caution">
    <text evidence="4">The sequence shown here is derived from an EMBL/GenBank/DDBJ whole genome shotgun (WGS) entry which is preliminary data.</text>
</comment>
<dbReference type="InterPro" id="IPR013783">
    <property type="entry name" value="Ig-like_fold"/>
</dbReference>
<feature type="chain" id="PRO_5031381202" description="PKD domain-containing protein" evidence="1">
    <location>
        <begin position="22"/>
        <end position="819"/>
    </location>
</feature>
<sequence>MKSKITLLLLTLFMCVSNSYSQFTSNFPDLRLCGNSPNYYLDVFNCDSNNFELDNVFLSLTNVNGQPLSNTTCTIGVTQQVYVMLNYTSNASNTPNNCRLFADLSIDGNVTGINAYLGSIAPGAGQRQIYGPFNWTCGQELVLDRILVVWRTGGSSTQLSSYSCSTYNSAQCEMPGLTVISKPLAVQFTYKACKVGNNTTVYFTSTTNGGIAPYTFAWDFDNNGTTDSTVVNPTHTYTTANNTAKLTVTDSQGLTNTYTLPIVSPTELMLSETHVNVSCGGGGTGSIDLSVSGGTPGYTYSWSNGSTSQDLSGLAAGTYTVTVTDANGCQKILPVTISGGDATNPVVNAPANTTIQGCGTSSVATAGLLAYSSSQTTITIAQFNQAGGSFTDASAISSITYQDTQSGTCPTIVTRTFRVTDSCNNVGTAVQTITIQDTTAPVIAALPAVSSVSCPAAPLFTQATATDNCGGQVTLVFNDVTTNGACAGSYSVTRTWTATDACGNSSTATQTINVTDTTAPVIAALPAPSTISCPATPEFAQATATDACGSGATLTFVDNTTNGACAGSYSVTRTWTATDACGNSSTATQTINVTDTTAPVIAALPAPSTISCPATPEFAQATATDACGSGATLTFVDNTTNGACAGSYSVTRTWTATDACGNSSTATQTINVTDTTAPVIAALPAPSTISCPATPEFAQATATDACGSGATLTFVDNTTNGACAGSYSVTRTWTATDACGNSSTATQTINVTDTTAPVIAALPAPSTISCPATPEFAQATATDACGSGATLTFVDNTTNGACAGSYSVTRTWTATDACG</sequence>
<dbReference type="CDD" id="cd00146">
    <property type="entry name" value="PKD"/>
    <property type="match status" value="1"/>
</dbReference>
<dbReference type="InterPro" id="IPR025667">
    <property type="entry name" value="SprB_repeat"/>
</dbReference>
<evidence type="ECO:0000259" key="2">
    <source>
        <dbReference type="Pfam" id="PF18911"/>
    </source>
</evidence>
<feature type="domain" description="PKD" evidence="2">
    <location>
        <begin position="183"/>
        <end position="257"/>
    </location>
</feature>
<dbReference type="Pfam" id="PF18911">
    <property type="entry name" value="PKD_4"/>
    <property type="match status" value="1"/>
</dbReference>
<dbReference type="PANTHER" id="PTHR46343">
    <property type="entry name" value="HYR DOMAIN-CONTAINING PROTEIN"/>
    <property type="match status" value="1"/>
</dbReference>
<proteinExistence type="predicted"/>
<feature type="domain" description="HYR-like" evidence="3">
    <location>
        <begin position="683"/>
        <end position="751"/>
    </location>
</feature>
<dbReference type="InterPro" id="IPR035986">
    <property type="entry name" value="PKD_dom_sf"/>
</dbReference>
<evidence type="ECO:0000313" key="4">
    <source>
        <dbReference type="EMBL" id="NNT73042.1"/>
    </source>
</evidence>
<keyword evidence="5" id="KW-1185">Reference proteome</keyword>
<name>A0A7Y3RBS3_9FLAO</name>
<protein>
    <recommendedName>
        <fullName evidence="6">PKD domain-containing protein</fullName>
    </recommendedName>
</protein>
<dbReference type="Proteomes" id="UP000536509">
    <property type="component" value="Unassembled WGS sequence"/>
</dbReference>
<organism evidence="4 5">
    <name type="scientific">Flavobacterium rivulicola</name>
    <dbReference type="NCBI Taxonomy" id="2732161"/>
    <lineage>
        <taxon>Bacteria</taxon>
        <taxon>Pseudomonadati</taxon>
        <taxon>Bacteroidota</taxon>
        <taxon>Flavobacteriia</taxon>
        <taxon>Flavobacteriales</taxon>
        <taxon>Flavobacteriaceae</taxon>
        <taxon>Flavobacterium</taxon>
    </lineage>
</organism>
<feature type="domain" description="HYR-like" evidence="3">
    <location>
        <begin position="446"/>
        <end position="514"/>
    </location>
</feature>
<dbReference type="InterPro" id="IPR000601">
    <property type="entry name" value="PKD_dom"/>
</dbReference>
<dbReference type="Pfam" id="PF23237">
    <property type="entry name" value="HYR_4C"/>
    <property type="match status" value="4"/>
</dbReference>
<feature type="domain" description="HYR-like" evidence="3">
    <location>
        <begin position="604"/>
        <end position="672"/>
    </location>
</feature>
<dbReference type="Pfam" id="PF13573">
    <property type="entry name" value="SprB"/>
    <property type="match status" value="1"/>
</dbReference>
<dbReference type="RefSeq" id="WP_375339202.1">
    <property type="nucleotide sequence ID" value="NZ_JABEVX010000009.1"/>
</dbReference>
<accession>A0A7Y3RBS3</accession>
<feature type="signal peptide" evidence="1">
    <location>
        <begin position="1"/>
        <end position="21"/>
    </location>
</feature>
<evidence type="ECO:0000256" key="1">
    <source>
        <dbReference type="SAM" id="SignalP"/>
    </source>
</evidence>
<evidence type="ECO:0000259" key="3">
    <source>
        <dbReference type="Pfam" id="PF23237"/>
    </source>
</evidence>
<dbReference type="Gene3D" id="2.60.40.10">
    <property type="entry name" value="Immunoglobulins"/>
    <property type="match status" value="5"/>
</dbReference>
<dbReference type="PANTHER" id="PTHR46343:SF2">
    <property type="entry name" value="SUSHI_VON WILLEBRAND FACTOR TYPE A_EGF_PENTRAXIN DOMAIN-CONTAINING 1"/>
    <property type="match status" value="1"/>
</dbReference>
<evidence type="ECO:0000313" key="5">
    <source>
        <dbReference type="Proteomes" id="UP000536509"/>
    </source>
</evidence>
<feature type="non-terminal residue" evidence="4">
    <location>
        <position position="819"/>
    </location>
</feature>
<dbReference type="Gene3D" id="2.60.40.740">
    <property type="match status" value="1"/>
</dbReference>
<dbReference type="EMBL" id="JABEVX010000009">
    <property type="protein sequence ID" value="NNT73042.1"/>
    <property type="molecule type" value="Genomic_DNA"/>
</dbReference>
<dbReference type="InterPro" id="IPR057078">
    <property type="entry name" value="HYR-4C"/>
</dbReference>
<evidence type="ECO:0008006" key="6">
    <source>
        <dbReference type="Google" id="ProtNLM"/>
    </source>
</evidence>